<reference evidence="2" key="2">
    <citation type="journal article" date="2015" name="Fish Shellfish Immunol.">
        <title>Early steps in the European eel (Anguilla anguilla)-Vibrio vulnificus interaction in the gills: Role of the RtxA13 toxin.</title>
        <authorList>
            <person name="Callol A."/>
            <person name="Pajuelo D."/>
            <person name="Ebbesson L."/>
            <person name="Teles M."/>
            <person name="MacKenzie S."/>
            <person name="Amaro C."/>
        </authorList>
    </citation>
    <scope>NUCLEOTIDE SEQUENCE</scope>
</reference>
<evidence type="ECO:0000256" key="1">
    <source>
        <dbReference type="SAM" id="MobiDB-lite"/>
    </source>
</evidence>
<dbReference type="AlphaFoldDB" id="A0A0E9PPY1"/>
<reference evidence="2" key="1">
    <citation type="submission" date="2014-11" db="EMBL/GenBank/DDBJ databases">
        <authorList>
            <person name="Amaro Gonzalez C."/>
        </authorList>
    </citation>
    <scope>NUCLEOTIDE SEQUENCE</scope>
</reference>
<dbReference type="EMBL" id="GBXM01101876">
    <property type="protein sequence ID" value="JAH06701.1"/>
    <property type="molecule type" value="Transcribed_RNA"/>
</dbReference>
<protein>
    <submittedName>
        <fullName evidence="2">Uncharacterized protein</fullName>
    </submittedName>
</protein>
<feature type="region of interest" description="Disordered" evidence="1">
    <location>
        <begin position="1"/>
        <end position="20"/>
    </location>
</feature>
<sequence>MTSSCPLNQHTSNSVIKISI</sequence>
<accession>A0A0E9PPY1</accession>
<proteinExistence type="predicted"/>
<evidence type="ECO:0000313" key="2">
    <source>
        <dbReference type="EMBL" id="JAH06701.1"/>
    </source>
</evidence>
<organism evidence="2">
    <name type="scientific">Anguilla anguilla</name>
    <name type="common">European freshwater eel</name>
    <name type="synonym">Muraena anguilla</name>
    <dbReference type="NCBI Taxonomy" id="7936"/>
    <lineage>
        <taxon>Eukaryota</taxon>
        <taxon>Metazoa</taxon>
        <taxon>Chordata</taxon>
        <taxon>Craniata</taxon>
        <taxon>Vertebrata</taxon>
        <taxon>Euteleostomi</taxon>
        <taxon>Actinopterygii</taxon>
        <taxon>Neopterygii</taxon>
        <taxon>Teleostei</taxon>
        <taxon>Anguilliformes</taxon>
        <taxon>Anguillidae</taxon>
        <taxon>Anguilla</taxon>
    </lineage>
</organism>
<name>A0A0E9PPY1_ANGAN</name>